<protein>
    <submittedName>
        <fullName evidence="1">Uncharacterized protein</fullName>
    </submittedName>
</protein>
<reference evidence="1" key="2">
    <citation type="submission" date="2023-06" db="EMBL/GenBank/DDBJ databases">
        <title>Long-read-based genome assembly of the green algal bacterivore Cymbomonas tetramitiformis.</title>
        <authorList>
            <person name="Gyaltshen Y."/>
            <person name="Rozenberg A."/>
            <person name="Paasch A."/>
            <person name="Burns J.A."/>
            <person name="Warring S."/>
            <person name="Larson R."/>
            <person name="Maurer-Alcala X."/>
            <person name="Dacks J."/>
            <person name="Kim E."/>
        </authorList>
    </citation>
    <scope>NUCLEOTIDE SEQUENCE</scope>
    <source>
        <strain evidence="1">PLY_AMNH</strain>
    </source>
</reference>
<gene>
    <name evidence="2" type="ORF">CYMTET_4346</name>
    <name evidence="1" type="ORF">CYMTET_47279</name>
</gene>
<sequence>MSDVTFIDSFDRSNFTALRFLLELRTLLENVAYRGCIVAWEALKDERVVERATAPLAPEHVRDAVLHFIRLAHEKNETDSKITYRIRKTEMAFCFAMFRKMVPDVHLALMHLRQQPLTFAILIVGQCLTYEAISSLATSKEGTEAHLQDAIVCSLDRFCNGLAAANDTSALRDVWKSLTLAELSTERSVCADISCRRILRGMLKCVFVHEPNADDLYDGDRLDASLERELRTSVEQDELSKLRWCVTVWTAACVSVFARLKNYTTPLPPPLLHDAGNTQHIARCERP</sequence>
<evidence type="ECO:0000313" key="3">
    <source>
        <dbReference type="Proteomes" id="UP001190700"/>
    </source>
</evidence>
<evidence type="ECO:0000313" key="1">
    <source>
        <dbReference type="EMBL" id="KAK3243010.1"/>
    </source>
</evidence>
<dbReference type="AlphaFoldDB" id="A0AAE0EXU9"/>
<evidence type="ECO:0000313" key="2">
    <source>
        <dbReference type="EMBL" id="KAK3288164.1"/>
    </source>
</evidence>
<accession>A0AAE0EXU9</accession>
<dbReference type="EMBL" id="LGRX02000573">
    <property type="protein sequence ID" value="KAK3288164.1"/>
    <property type="molecule type" value="Genomic_DNA"/>
</dbReference>
<reference evidence="1 3" key="1">
    <citation type="journal article" date="2015" name="Genome Biol. Evol.">
        <title>Comparative Genomics of a Bacterivorous Green Alga Reveals Evolutionary Causalities and Consequences of Phago-Mixotrophic Mode of Nutrition.</title>
        <authorList>
            <person name="Burns J.A."/>
            <person name="Paasch A."/>
            <person name="Narechania A."/>
            <person name="Kim E."/>
        </authorList>
    </citation>
    <scope>NUCLEOTIDE SEQUENCE [LARGE SCALE GENOMIC DNA]</scope>
    <source>
        <strain evidence="1">PLY_AMNH</strain>
    </source>
</reference>
<dbReference type="Proteomes" id="UP001190700">
    <property type="component" value="Unassembled WGS sequence"/>
</dbReference>
<dbReference type="EMBL" id="LGRX02033090">
    <property type="protein sequence ID" value="KAK3243010.1"/>
    <property type="molecule type" value="Genomic_DNA"/>
</dbReference>
<organism evidence="1 3">
    <name type="scientific">Cymbomonas tetramitiformis</name>
    <dbReference type="NCBI Taxonomy" id="36881"/>
    <lineage>
        <taxon>Eukaryota</taxon>
        <taxon>Viridiplantae</taxon>
        <taxon>Chlorophyta</taxon>
        <taxon>Pyramimonadophyceae</taxon>
        <taxon>Pyramimonadales</taxon>
        <taxon>Pyramimonadaceae</taxon>
        <taxon>Cymbomonas</taxon>
    </lineage>
</organism>
<keyword evidence="3" id="KW-1185">Reference proteome</keyword>
<comment type="caution">
    <text evidence="1">The sequence shown here is derived from an EMBL/GenBank/DDBJ whole genome shotgun (WGS) entry which is preliminary data.</text>
</comment>
<proteinExistence type="predicted"/>
<name>A0AAE0EXU9_9CHLO</name>